<evidence type="ECO:0000256" key="1">
    <source>
        <dbReference type="SAM" id="MobiDB-lite"/>
    </source>
</evidence>
<protein>
    <submittedName>
        <fullName evidence="2">Uncharacterized protein</fullName>
    </submittedName>
</protein>
<accession>A0A175WDI8</accession>
<sequence length="127" mass="14482">MPGTLQPPPPPPLPPFLAEPSLPPRPHPAAALAPYYPLNRRSPTITAAFIGKIIHALSAERHKLRYQLELKTYEVARLRHELGETRRRANADIATLCKKVYEMEKERLTWRERGESTEEEDQGQVPL</sequence>
<feature type="region of interest" description="Disordered" evidence="1">
    <location>
        <begin position="1"/>
        <end position="25"/>
    </location>
</feature>
<dbReference type="VEuPathDB" id="FungiDB:MMYC01_200681"/>
<dbReference type="Proteomes" id="UP000078237">
    <property type="component" value="Unassembled WGS sequence"/>
</dbReference>
<keyword evidence="3" id="KW-1185">Reference proteome</keyword>
<reference evidence="2 3" key="1">
    <citation type="journal article" date="2016" name="Genome Announc.">
        <title>Genome Sequence of Madurella mycetomatis mm55, Isolated from a Human Mycetoma Case in Sudan.</title>
        <authorList>
            <person name="Smit S."/>
            <person name="Derks M.F."/>
            <person name="Bervoets S."/>
            <person name="Fahal A."/>
            <person name="van Leeuwen W."/>
            <person name="van Belkum A."/>
            <person name="van de Sande W.W."/>
        </authorList>
    </citation>
    <scope>NUCLEOTIDE SEQUENCE [LARGE SCALE GENOMIC DNA]</scope>
    <source>
        <strain evidence="3">mm55</strain>
    </source>
</reference>
<dbReference type="EMBL" id="LCTW02000028">
    <property type="protein sequence ID" value="KXX81725.1"/>
    <property type="molecule type" value="Genomic_DNA"/>
</dbReference>
<evidence type="ECO:0000313" key="2">
    <source>
        <dbReference type="EMBL" id="KXX81725.1"/>
    </source>
</evidence>
<organism evidence="2 3">
    <name type="scientific">Madurella mycetomatis</name>
    <dbReference type="NCBI Taxonomy" id="100816"/>
    <lineage>
        <taxon>Eukaryota</taxon>
        <taxon>Fungi</taxon>
        <taxon>Dikarya</taxon>
        <taxon>Ascomycota</taxon>
        <taxon>Pezizomycotina</taxon>
        <taxon>Sordariomycetes</taxon>
        <taxon>Sordariomycetidae</taxon>
        <taxon>Sordariales</taxon>
        <taxon>Sordariales incertae sedis</taxon>
        <taxon>Madurella</taxon>
    </lineage>
</organism>
<dbReference type="AlphaFoldDB" id="A0A175WDI8"/>
<evidence type="ECO:0000313" key="3">
    <source>
        <dbReference type="Proteomes" id="UP000078237"/>
    </source>
</evidence>
<comment type="caution">
    <text evidence="2">The sequence shown here is derived from an EMBL/GenBank/DDBJ whole genome shotgun (WGS) entry which is preliminary data.</text>
</comment>
<name>A0A175WDI8_9PEZI</name>
<proteinExistence type="predicted"/>
<gene>
    <name evidence="2" type="ORF">MMYC01_200681</name>
</gene>